<sequence>MRKKSSAPSKRPDGIRIGLTMRITSAPNYAEPRDAIAQDWATFLAAALPEASWLPLPNLGRERIRAYCESWGVNRLILTGGDDIGATPLRDETEQALLEWASEACLPVLGVCRGLQLMAVRAGCPLIPVRGHAGTRHPVTGLIAKDVNSFHTYAPQACPAGFEVLASAPDGAIEAMRCTGKPWEAWMWHPEREPAPFDPTDRLRLRKLFL</sequence>
<dbReference type="Pfam" id="PF00117">
    <property type="entry name" value="GATase"/>
    <property type="match status" value="1"/>
</dbReference>
<protein>
    <submittedName>
        <fullName evidence="2">Glutamine amidotransferase class-I</fullName>
    </submittedName>
</protein>
<reference evidence="2 3" key="1">
    <citation type="journal article" date="2014" name="BMC Microbiol.">
        <title>The oxygen-independent metabolism of cyclic monoterpenes in Castellaniella defragrans 65Phen.</title>
        <authorList>
            <person name="Petasch J."/>
            <person name="Disch E.M."/>
            <person name="Markert S."/>
            <person name="Becher D."/>
            <person name="Schweder T."/>
            <person name="Huttel B."/>
            <person name="Reinhardt R."/>
            <person name="Harder J."/>
        </authorList>
    </citation>
    <scope>NUCLEOTIDE SEQUENCE [LARGE SCALE GENOMIC DNA]</scope>
    <source>
        <strain evidence="2">65Phen</strain>
    </source>
</reference>
<keyword evidence="2" id="KW-0315">Glutamine amidotransferase</keyword>
<evidence type="ECO:0000313" key="3">
    <source>
        <dbReference type="Proteomes" id="UP000019805"/>
    </source>
</evidence>
<dbReference type="GO" id="GO:0016740">
    <property type="term" value="F:transferase activity"/>
    <property type="evidence" value="ECO:0007669"/>
    <property type="project" value="UniProtKB-KW"/>
</dbReference>
<proteinExistence type="predicted"/>
<name>W8X9D1_CASD6</name>
<dbReference type="PROSITE" id="PS51273">
    <property type="entry name" value="GATASE_TYPE_1"/>
    <property type="match status" value="1"/>
</dbReference>
<gene>
    <name evidence="2" type="ORF">BN940_10776</name>
</gene>
<dbReference type="SUPFAM" id="SSF52317">
    <property type="entry name" value="Class I glutamine amidotransferase-like"/>
    <property type="match status" value="1"/>
</dbReference>
<keyword evidence="3" id="KW-1185">Reference proteome</keyword>
<organism evidence="2 3">
    <name type="scientific">Castellaniella defragrans (strain DSM 12143 / CCUG 39792 / 65Phen)</name>
    <name type="common">Alcaligenes defragrans</name>
    <dbReference type="NCBI Taxonomy" id="1437824"/>
    <lineage>
        <taxon>Bacteria</taxon>
        <taxon>Pseudomonadati</taxon>
        <taxon>Pseudomonadota</taxon>
        <taxon>Betaproteobacteria</taxon>
        <taxon>Burkholderiales</taxon>
        <taxon>Alcaligenaceae</taxon>
        <taxon>Castellaniella</taxon>
    </lineage>
</organism>
<dbReference type="InterPro" id="IPR029062">
    <property type="entry name" value="Class_I_gatase-like"/>
</dbReference>
<dbReference type="STRING" id="1437824.BN940_10776"/>
<dbReference type="eggNOG" id="COG2071">
    <property type="taxonomic scope" value="Bacteria"/>
</dbReference>
<dbReference type="EMBL" id="HG916765">
    <property type="protein sequence ID" value="CDM24615.1"/>
    <property type="molecule type" value="Genomic_DNA"/>
</dbReference>
<dbReference type="InterPro" id="IPR017926">
    <property type="entry name" value="GATASE"/>
</dbReference>
<dbReference type="Proteomes" id="UP000019805">
    <property type="component" value="Chromosome"/>
</dbReference>
<dbReference type="Gene3D" id="3.40.50.880">
    <property type="match status" value="1"/>
</dbReference>
<accession>W8X9D1</accession>
<dbReference type="HOGENOM" id="CLU_030756_5_0_4"/>
<evidence type="ECO:0000313" key="2">
    <source>
        <dbReference type="EMBL" id="CDM24615.1"/>
    </source>
</evidence>
<keyword evidence="2" id="KW-0808">Transferase</keyword>
<feature type="domain" description="Glutamine amidotransferase" evidence="1">
    <location>
        <begin position="75"/>
        <end position="199"/>
    </location>
</feature>
<evidence type="ECO:0000259" key="1">
    <source>
        <dbReference type="Pfam" id="PF00117"/>
    </source>
</evidence>
<dbReference type="KEGG" id="cdn:BN940_10776"/>
<dbReference type="AlphaFoldDB" id="W8X9D1"/>